<feature type="coiled-coil region" evidence="1">
    <location>
        <begin position="634"/>
        <end position="661"/>
    </location>
</feature>
<comment type="caution">
    <text evidence="2">The sequence shown here is derived from an EMBL/GenBank/DDBJ whole genome shotgun (WGS) entry which is preliminary data.</text>
</comment>
<dbReference type="InterPro" id="IPR027417">
    <property type="entry name" value="P-loop_NTPase"/>
</dbReference>
<dbReference type="Gene3D" id="3.40.1140.10">
    <property type="match status" value="1"/>
</dbReference>
<feature type="coiled-coil region" evidence="1">
    <location>
        <begin position="693"/>
        <end position="758"/>
    </location>
</feature>
<accession>A0ABU6IL09</accession>
<evidence type="ECO:0000313" key="3">
    <source>
        <dbReference type="Proteomes" id="UP001355298"/>
    </source>
</evidence>
<organism evidence="2 3">
    <name type="scientific">Flagellimonas halotolerans</name>
    <dbReference type="NCBI Taxonomy" id="3112164"/>
    <lineage>
        <taxon>Bacteria</taxon>
        <taxon>Pseudomonadati</taxon>
        <taxon>Bacteroidota</taxon>
        <taxon>Flavobacteriia</taxon>
        <taxon>Flavobacteriales</taxon>
        <taxon>Flavobacteriaceae</taxon>
        <taxon>Flagellimonas</taxon>
    </lineage>
</organism>
<sequence length="1137" mass="134304">MNNLSLFSTKPSESGFRLYAYEVLNWGTFDQNIWSIHPEGETSLLTGANASGKTTLVDGLLTLLVPEKRMRFYNQTAGSKGERTEDSYVVGEYGETENSDTNTKEVKKLRENKSKAQSILLAVFQNESQFVTLAQTRWFSGSELKRNFIVAHKKLSIRDDFMPFDNTGEWKKRLKKRYPKQGNRELIQFTYSPGEYGRLMRKLFGMRSEKGHTLFSQTIGLKVLGNLDEFVRLQMLEERDAETEFQKIKTYFKTLNDAHRAIEKAHKQIELLFPIRDKAQNLSVLKADLIYQESFQQTAPLWFAEKQKELISDYNEEQNARLESLSQNIAEYSSEIDELSNRERDLDIQIKSDKVGSQISTLERRNKELDESRQEREDELKTYNQLAESLEFQPNPQSKELFDEQRKAAVEKKKKTREVLEQNENELDQLKIDKYNLDKEFNALSDQLSVLRSQKNNITGHPARIRNEILDAVGATEKEIPFIGELVKVGEDAREWEPAIERLLHNFALRLIVPEEYYQEVNRYVKENDLRGRIIYHRFNKKEVAPQIFQQQDENELIHKLAFKPSAYSEWIKNEISTKFNYLCVEDLETFRLANKAVTKEGLVKNANRHEKDDRPEIKNRQKYVLGWDNKEKIAVLKEEAHQLDQKIKELDNRLKYLKNHQYRIRNEEQDLAQFIAFKSHKKIDWWSIAAQIQENKQRIEELEKTNDRVNTLKKQREEILQQIKSKQEKERLLEKEINIIESNLNIQRQKLREAEDVINRYSFHDSNEKLKAFEEHYMYDYEYDIDSIEKIQSKVQGEINSAIERFRDNIRKEESAAESLMRVFKNPDKEIAEKFMDWNSDTHRLSESAEFIDEYVALLDRIEKEELAEYKQQFKNYLNEEMITKMSDFQTWLERQEEDIEENIDTLNQSLEKINFKSNPPTFVKLHVENDYAPKVKDFRFRLNEWKPNLVEFERTKDDRILEESFNKIKALLDDLTDDENQRKEVLDVRNWLKFKAVEHHREDPSKIFRSYTGTAKLSGGEGAQLTYTILGSAIAYQFGIHSEGLNTNSFRFICVDEAFSKQDDEKARFLMELCKQLHLQVMVVSPAKAEEVAIVEPYIARVHFVQRKDNRHSVVYDMPIKQLQEHREEYLQSAG</sequence>
<keyword evidence="3" id="KW-1185">Reference proteome</keyword>
<dbReference type="SUPFAM" id="SSF52540">
    <property type="entry name" value="P-loop containing nucleoside triphosphate hydrolases"/>
    <property type="match status" value="1"/>
</dbReference>
<reference evidence="2 3" key="1">
    <citation type="submission" date="2024-01" db="EMBL/GenBank/DDBJ databases">
        <title>The strains designed SYSU M86414 and SYSU M84420 isolated from the marine sediment in San Sha City (Hainan Province, China).</title>
        <authorList>
            <person name="Guo D."/>
        </authorList>
    </citation>
    <scope>NUCLEOTIDE SEQUENCE [LARGE SCALE GENOMIC DNA]</scope>
    <source>
        <strain evidence="2 3">SYSU M84420</strain>
    </source>
</reference>
<feature type="coiled-coil region" evidence="1">
    <location>
        <begin position="315"/>
        <end position="440"/>
    </location>
</feature>
<name>A0ABU6IL09_9FLAO</name>
<dbReference type="RefSeq" id="WP_326276521.1">
    <property type="nucleotide sequence ID" value="NZ_JAYKYV010000001.1"/>
</dbReference>
<gene>
    <name evidence="2" type="ORF">VOP03_00030</name>
</gene>
<dbReference type="Pfam" id="PF13555">
    <property type="entry name" value="AAA_29"/>
    <property type="match status" value="1"/>
</dbReference>
<dbReference type="Pfam" id="PF13558">
    <property type="entry name" value="SbcC_Walker_B"/>
    <property type="match status" value="1"/>
</dbReference>
<evidence type="ECO:0000313" key="2">
    <source>
        <dbReference type="EMBL" id="MEC4263719.1"/>
    </source>
</evidence>
<protein>
    <submittedName>
        <fullName evidence="2">SbcC/MukB-like Walker B domain-containing protein</fullName>
    </submittedName>
</protein>
<proteinExistence type="predicted"/>
<evidence type="ECO:0000256" key="1">
    <source>
        <dbReference type="SAM" id="Coils"/>
    </source>
</evidence>
<dbReference type="EMBL" id="JAYMGW010000001">
    <property type="protein sequence ID" value="MEC4263719.1"/>
    <property type="molecule type" value="Genomic_DNA"/>
</dbReference>
<keyword evidence="1" id="KW-0175">Coiled coil</keyword>
<dbReference type="Proteomes" id="UP001355298">
    <property type="component" value="Unassembled WGS sequence"/>
</dbReference>